<organism evidence="1 2">
    <name type="scientific">Rozella allomycis (strain CSF55)</name>
    <dbReference type="NCBI Taxonomy" id="988480"/>
    <lineage>
        <taxon>Eukaryota</taxon>
        <taxon>Fungi</taxon>
        <taxon>Fungi incertae sedis</taxon>
        <taxon>Cryptomycota</taxon>
        <taxon>Cryptomycota incertae sedis</taxon>
        <taxon>Rozella</taxon>
    </lineage>
</organism>
<dbReference type="EMBL" id="KE560971">
    <property type="protein sequence ID" value="EPZ34231.1"/>
    <property type="molecule type" value="Genomic_DNA"/>
</dbReference>
<dbReference type="AlphaFoldDB" id="A0A075AV87"/>
<evidence type="ECO:0000313" key="1">
    <source>
        <dbReference type="EMBL" id="EPZ34231.1"/>
    </source>
</evidence>
<gene>
    <name evidence="1" type="ORF">O9G_001844</name>
</gene>
<evidence type="ECO:0000313" key="2">
    <source>
        <dbReference type="Proteomes" id="UP000030755"/>
    </source>
</evidence>
<dbReference type="Proteomes" id="UP000030755">
    <property type="component" value="Unassembled WGS sequence"/>
</dbReference>
<reference evidence="1 2" key="1">
    <citation type="journal article" date="2013" name="Curr. Biol.">
        <title>Shared signatures of parasitism and phylogenomics unite Cryptomycota and microsporidia.</title>
        <authorList>
            <person name="James T.Y."/>
            <person name="Pelin A."/>
            <person name="Bonen L."/>
            <person name="Ahrendt S."/>
            <person name="Sain D."/>
            <person name="Corradi N."/>
            <person name="Stajich J.E."/>
        </authorList>
    </citation>
    <scope>NUCLEOTIDE SEQUENCE [LARGE SCALE GENOMIC DNA]</scope>
    <source>
        <strain evidence="1 2">CSF55</strain>
    </source>
</reference>
<sequence>MDLKDFLYFTAPVLYKECLVEKYAHLNEHELYRYLTGSEHYNEYLPEPKMQVKFPVDLE</sequence>
<protein>
    <submittedName>
        <fullName evidence="1">Uncharacterized protein</fullName>
    </submittedName>
</protein>
<accession>A0A075AV87</accession>
<keyword evidence="2" id="KW-1185">Reference proteome</keyword>
<proteinExistence type="predicted"/>
<dbReference type="HOGENOM" id="CLU_2962157_0_0_1"/>
<name>A0A075AV87_ROZAC</name>